<keyword evidence="1" id="KW-0282">Flagellum</keyword>
<evidence type="ECO:0000313" key="1">
    <source>
        <dbReference type="EMBL" id="KAF5831613.1"/>
    </source>
</evidence>
<organism evidence="1 2">
    <name type="scientific">Dunaliella salina</name>
    <name type="common">Green alga</name>
    <name type="synonym">Protococcus salinus</name>
    <dbReference type="NCBI Taxonomy" id="3046"/>
    <lineage>
        <taxon>Eukaryota</taxon>
        <taxon>Viridiplantae</taxon>
        <taxon>Chlorophyta</taxon>
        <taxon>core chlorophytes</taxon>
        <taxon>Chlorophyceae</taxon>
        <taxon>CS clade</taxon>
        <taxon>Chlamydomonadales</taxon>
        <taxon>Dunaliellaceae</taxon>
        <taxon>Dunaliella</taxon>
    </lineage>
</organism>
<dbReference type="PANTHER" id="PTHR21255:SF67">
    <property type="entry name" value="TCTEX1 DOMAIN-CONTAINING PROTEIN 2"/>
    <property type="match status" value="1"/>
</dbReference>
<keyword evidence="2" id="KW-1185">Reference proteome</keyword>
<accession>A0ABQ7GAI2</accession>
<proteinExistence type="predicted"/>
<reference evidence="1" key="1">
    <citation type="submission" date="2017-08" db="EMBL/GenBank/DDBJ databases">
        <authorList>
            <person name="Polle J.E."/>
            <person name="Barry K."/>
            <person name="Cushman J."/>
            <person name="Schmutz J."/>
            <person name="Tran D."/>
            <person name="Hathwaick L.T."/>
            <person name="Yim W.C."/>
            <person name="Jenkins J."/>
            <person name="Mckie-Krisberg Z.M."/>
            <person name="Prochnik S."/>
            <person name="Lindquist E."/>
            <person name="Dockter R.B."/>
            <person name="Adam C."/>
            <person name="Molina H."/>
            <person name="Bunkerborg J."/>
            <person name="Jin E."/>
            <person name="Buchheim M."/>
            <person name="Magnuson J."/>
        </authorList>
    </citation>
    <scope>NUCLEOTIDE SEQUENCE</scope>
    <source>
        <strain evidence="1">CCAP 19/18</strain>
    </source>
</reference>
<keyword evidence="1" id="KW-0966">Cell projection</keyword>
<dbReference type="InterPro" id="IPR038586">
    <property type="entry name" value="Tctex-1-like_sf"/>
</dbReference>
<dbReference type="InterPro" id="IPR005334">
    <property type="entry name" value="Tctex-1-like"/>
</dbReference>
<name>A0ABQ7GAI2_DUNSA</name>
<evidence type="ECO:0000313" key="2">
    <source>
        <dbReference type="Proteomes" id="UP000815325"/>
    </source>
</evidence>
<sequence>MVDASQYQLEPDYKNKFKASRAKEIIGNVLKARLTGAVYHADNTSSWAREISDDIKHHLKEEGWPRYKYCVQVFVGEQRGEGVRLACRGFWDPQTDSYAHDIFQNESLFCVACAFGVYLY</sequence>
<gene>
    <name evidence="1" type="ORF">DUNSADRAFT_12804</name>
</gene>
<dbReference type="PANTHER" id="PTHR21255">
    <property type="entry name" value="T-COMPLEX-ASSOCIATED-TESTIS-EXPRESSED 1/ DYNEIN LIGHT CHAIN"/>
    <property type="match status" value="1"/>
</dbReference>
<dbReference type="EMBL" id="MU069934">
    <property type="protein sequence ID" value="KAF5831613.1"/>
    <property type="molecule type" value="Genomic_DNA"/>
</dbReference>
<dbReference type="Proteomes" id="UP000815325">
    <property type="component" value="Unassembled WGS sequence"/>
</dbReference>
<keyword evidence="1" id="KW-0969">Cilium</keyword>
<protein>
    <submittedName>
        <fullName evidence="1">Flagellar inner arm dynein light chain</fullName>
    </submittedName>
</protein>
<dbReference type="Gene3D" id="3.30.1140.40">
    <property type="entry name" value="Tctex-1"/>
    <property type="match status" value="1"/>
</dbReference>
<comment type="caution">
    <text evidence="1">The sequence shown here is derived from an EMBL/GenBank/DDBJ whole genome shotgun (WGS) entry which is preliminary data.</text>
</comment>
<dbReference type="CDD" id="cd21459">
    <property type="entry name" value="DLC-like_TCTEX1D2"/>
    <property type="match status" value="1"/>
</dbReference>
<dbReference type="Pfam" id="PF03645">
    <property type="entry name" value="Tctex-1"/>
    <property type="match status" value="1"/>
</dbReference>